<dbReference type="GO" id="GO:0003729">
    <property type="term" value="F:mRNA binding"/>
    <property type="evidence" value="ECO:0007669"/>
    <property type="project" value="TreeGrafter"/>
</dbReference>
<dbReference type="PANTHER" id="PTHR14089">
    <property type="entry name" value="PRE-MRNA-SPLICING FACTOR RBM22"/>
    <property type="match status" value="1"/>
</dbReference>
<evidence type="ECO:0000313" key="4">
    <source>
        <dbReference type="EMBL" id="SGZ41459.1"/>
    </source>
</evidence>
<reference evidence="5" key="1">
    <citation type="submission" date="2016-11" db="EMBL/GenBank/DDBJ databases">
        <authorList>
            <person name="Guldener U."/>
        </authorList>
    </citation>
    <scope>NUCLEOTIDE SEQUENCE [LARGE SCALE GENOMIC DNA]</scope>
</reference>
<dbReference type="InterPro" id="IPR000504">
    <property type="entry name" value="RRM_dom"/>
</dbReference>
<dbReference type="EMBL" id="FQNF01000106">
    <property type="protein sequence ID" value="SGZ41459.1"/>
    <property type="molecule type" value="Genomic_DNA"/>
</dbReference>
<keyword evidence="1 2" id="KW-0694">RNA-binding</keyword>
<dbReference type="InterPro" id="IPR035979">
    <property type="entry name" value="RBD_domain_sf"/>
</dbReference>
<dbReference type="GO" id="GO:0000398">
    <property type="term" value="P:mRNA splicing, via spliceosome"/>
    <property type="evidence" value="ECO:0007669"/>
    <property type="project" value="TreeGrafter"/>
</dbReference>
<dbReference type="PROSITE" id="PS50102">
    <property type="entry name" value="RRM"/>
    <property type="match status" value="3"/>
</dbReference>
<name>A0A1L0B8K8_9ASCO</name>
<dbReference type="Proteomes" id="UP000183365">
    <property type="component" value="Unassembled WGS sequence"/>
</dbReference>
<dbReference type="Pfam" id="PF00076">
    <property type="entry name" value="RRM_1"/>
    <property type="match status" value="2"/>
</dbReference>
<dbReference type="InterPro" id="IPR012677">
    <property type="entry name" value="Nucleotide-bd_a/b_plait_sf"/>
</dbReference>
<evidence type="ECO:0000259" key="3">
    <source>
        <dbReference type="PROSITE" id="PS50102"/>
    </source>
</evidence>
<accession>A0A1L0B8K8</accession>
<dbReference type="SMART" id="SM00360">
    <property type="entry name" value="RRM"/>
    <property type="match status" value="3"/>
</dbReference>
<protein>
    <recommendedName>
        <fullName evidence="3">RRM domain-containing protein</fullName>
    </recommendedName>
</protein>
<dbReference type="GO" id="GO:0010494">
    <property type="term" value="C:cytoplasmic stress granule"/>
    <property type="evidence" value="ECO:0007669"/>
    <property type="project" value="TreeGrafter"/>
</dbReference>
<feature type="domain" description="RRM" evidence="3">
    <location>
        <begin position="504"/>
        <end position="580"/>
    </location>
</feature>
<evidence type="ECO:0000256" key="1">
    <source>
        <dbReference type="ARBA" id="ARBA00022884"/>
    </source>
</evidence>
<dbReference type="VEuPathDB" id="FungiDB:HGUI_03660"/>
<evidence type="ECO:0000256" key="2">
    <source>
        <dbReference type="PROSITE-ProRule" id="PRU00176"/>
    </source>
</evidence>
<dbReference type="AlphaFoldDB" id="A0A1L0B8K8"/>
<feature type="domain" description="RRM" evidence="3">
    <location>
        <begin position="250"/>
        <end position="320"/>
    </location>
</feature>
<evidence type="ECO:0000313" key="5">
    <source>
        <dbReference type="Proteomes" id="UP000183365"/>
    </source>
</evidence>
<keyword evidence="5" id="KW-1185">Reference proteome</keyword>
<dbReference type="OrthoDB" id="3971958at2759"/>
<feature type="domain" description="RRM" evidence="3">
    <location>
        <begin position="413"/>
        <end position="486"/>
    </location>
</feature>
<gene>
    <name evidence="4" type="ORF">HGUI_03660</name>
</gene>
<dbReference type="PANTHER" id="PTHR14089:SF8">
    <property type="entry name" value="RNA-BINDING PROTEIN MRN1"/>
    <property type="match status" value="1"/>
</dbReference>
<dbReference type="CDD" id="cd12261">
    <property type="entry name" value="RRM1_3_MRN1"/>
    <property type="match status" value="1"/>
</dbReference>
<organism evidence="4 5">
    <name type="scientific">Hanseniaspora guilliermondii</name>
    <dbReference type="NCBI Taxonomy" id="56406"/>
    <lineage>
        <taxon>Eukaryota</taxon>
        <taxon>Fungi</taxon>
        <taxon>Dikarya</taxon>
        <taxon>Ascomycota</taxon>
        <taxon>Saccharomycotina</taxon>
        <taxon>Saccharomycetes</taxon>
        <taxon>Saccharomycodales</taxon>
        <taxon>Saccharomycodaceae</taxon>
        <taxon>Hanseniaspora</taxon>
    </lineage>
</organism>
<sequence length="588" mass="67295">MNNFNSYPNNQFINIPDGRISPLSAIIQNNQPHLNSNNNHLYNNIISNHYNPQNNYNQQPIYRQENPIHNYYNYQYTPLYSDSSTALNTHYNSSQAVSSDIQTPIEYSSHISTRKLDSSIENNTQKTNEISELSDLYGIDVSSIQGDQTPTRTILLSNIPATTSARTILNHVKVGIIQQLLIIPSDSNNGTISAKLSFLILKHSIEFYCDALLKKLTIDKNKIDIQYIDEVPQGHLTKKILKLPHYKPTRNLFIAGFYNIDEEILHKKLVTDLSSFGPIDIIKIIKEKGIAFVHFLDIEDCIQAFLSVNSYSEFYENKKMGFGRDRCEFVTITERYNATISTKAINEHGLKVEKSTNDSQYFTNSDGRVMKKIPIPLSTYLNAMDNFPTNTPFLEIPEKCPYAPMKNEQHKNRNIFIGGLPLNTTLTTICNTVRGGSLEKIKLIKDKNICFVTFLESQAALAFYEYYQNNDFLINKKKCIIKWGKHSGPLDPLLKLAVYKGASRNIYIGGVKFNKNKDPFTWSNIKKTFSKFGEVEQINFLMDKGCFFVNFASIQSAVECLDKLRDDPLYKDLQMNYGKDRVGNKRRD</sequence>
<dbReference type="Gene3D" id="3.30.70.330">
    <property type="match status" value="3"/>
</dbReference>
<proteinExistence type="predicted"/>
<dbReference type="InterPro" id="IPR039171">
    <property type="entry name" value="Cwc2/Slt11"/>
</dbReference>
<dbReference type="SUPFAM" id="SSF54928">
    <property type="entry name" value="RNA-binding domain, RBD"/>
    <property type="match status" value="2"/>
</dbReference>